<dbReference type="Gene3D" id="1.10.3230.30">
    <property type="entry name" value="Phage gp6-like head-tail connector protein"/>
    <property type="match status" value="1"/>
</dbReference>
<reference evidence="1" key="1">
    <citation type="submission" date="2020-03" db="EMBL/GenBank/DDBJ databases">
        <title>The deep terrestrial virosphere.</title>
        <authorList>
            <person name="Holmfeldt K."/>
            <person name="Nilsson E."/>
            <person name="Simone D."/>
            <person name="Lopez-Fernandez M."/>
            <person name="Wu X."/>
            <person name="de Brujin I."/>
            <person name="Lundin D."/>
            <person name="Andersson A."/>
            <person name="Bertilsson S."/>
            <person name="Dopson M."/>
        </authorList>
    </citation>
    <scope>NUCLEOTIDE SEQUENCE</scope>
    <source>
        <strain evidence="1">MM415B03383</strain>
    </source>
</reference>
<dbReference type="InterPro" id="IPR021146">
    <property type="entry name" value="Phage_gp6-like_head-tail"/>
</dbReference>
<name>A0A6M3L958_9ZZZZ</name>
<accession>A0A6M3L958</accession>
<dbReference type="AlphaFoldDB" id="A0A6M3L958"/>
<dbReference type="EMBL" id="MT142982">
    <property type="protein sequence ID" value="QJA91366.1"/>
    <property type="molecule type" value="Genomic_DNA"/>
</dbReference>
<gene>
    <name evidence="1" type="ORF">MM415B03383_0007</name>
</gene>
<protein>
    <submittedName>
        <fullName evidence="1">Putative head-tail connector</fullName>
    </submittedName>
</protein>
<dbReference type="Pfam" id="PF05135">
    <property type="entry name" value="Phage_connect_1"/>
    <property type="match status" value="1"/>
</dbReference>
<evidence type="ECO:0000313" key="1">
    <source>
        <dbReference type="EMBL" id="QJA91366.1"/>
    </source>
</evidence>
<dbReference type="CDD" id="cd08054">
    <property type="entry name" value="gp6"/>
    <property type="match status" value="1"/>
</dbReference>
<organism evidence="1">
    <name type="scientific">viral metagenome</name>
    <dbReference type="NCBI Taxonomy" id="1070528"/>
    <lineage>
        <taxon>unclassified sequences</taxon>
        <taxon>metagenomes</taxon>
        <taxon>organismal metagenomes</taxon>
    </lineage>
</organism>
<sequence length="114" mass="12700">MGLVTLAKVKSAAYLNISADTYDTELQTLIDDVSNAASSYLDLDTDYTQATCPASLSDALCLQISFRWRHRETPGQQSHQYEDGSADKFGIDEFIPGVKNVLDRYRSIDIMGDR</sequence>
<proteinExistence type="predicted"/>